<dbReference type="EMBL" id="BPLR01011269">
    <property type="protein sequence ID" value="GIY45401.1"/>
    <property type="molecule type" value="Genomic_DNA"/>
</dbReference>
<gene>
    <name evidence="1" type="ORF">CEXT_451731</name>
</gene>
<name>A0AAV4TJ10_CAEEX</name>
<dbReference type="Proteomes" id="UP001054945">
    <property type="component" value="Unassembled WGS sequence"/>
</dbReference>
<accession>A0AAV4TJ10</accession>
<reference evidence="1 2" key="1">
    <citation type="submission" date="2021-06" db="EMBL/GenBank/DDBJ databases">
        <title>Caerostris extrusa draft genome.</title>
        <authorList>
            <person name="Kono N."/>
            <person name="Arakawa K."/>
        </authorList>
    </citation>
    <scope>NUCLEOTIDE SEQUENCE [LARGE SCALE GENOMIC DNA]</scope>
</reference>
<proteinExistence type="predicted"/>
<dbReference type="AlphaFoldDB" id="A0AAV4TJ10"/>
<keyword evidence="2" id="KW-1185">Reference proteome</keyword>
<evidence type="ECO:0000313" key="2">
    <source>
        <dbReference type="Proteomes" id="UP001054945"/>
    </source>
</evidence>
<organism evidence="1 2">
    <name type="scientific">Caerostris extrusa</name>
    <name type="common">Bark spider</name>
    <name type="synonym">Caerostris bankana</name>
    <dbReference type="NCBI Taxonomy" id="172846"/>
    <lineage>
        <taxon>Eukaryota</taxon>
        <taxon>Metazoa</taxon>
        <taxon>Ecdysozoa</taxon>
        <taxon>Arthropoda</taxon>
        <taxon>Chelicerata</taxon>
        <taxon>Arachnida</taxon>
        <taxon>Araneae</taxon>
        <taxon>Araneomorphae</taxon>
        <taxon>Entelegynae</taxon>
        <taxon>Araneoidea</taxon>
        <taxon>Araneidae</taxon>
        <taxon>Caerostris</taxon>
    </lineage>
</organism>
<sequence length="136" mass="15970">MVEEQIAYGRREKMGAEIPLPRGHNQERERNNCHDLLSIISWKRGTKIRIMKDCLPHCLLVRHPFPYALGHNTVPCLIRYLYRTTFYVHNFCEDGVSAWLRNKLLMDRQTKNGAEIPLLRGHNQERKEITAMISCP</sequence>
<comment type="caution">
    <text evidence="1">The sequence shown here is derived from an EMBL/GenBank/DDBJ whole genome shotgun (WGS) entry which is preliminary data.</text>
</comment>
<protein>
    <submittedName>
        <fullName evidence="1">Uncharacterized protein</fullName>
    </submittedName>
</protein>
<evidence type="ECO:0000313" key="1">
    <source>
        <dbReference type="EMBL" id="GIY45401.1"/>
    </source>
</evidence>